<sequence>MKLPTTTWKTKM</sequence>
<name>A0A0A9EZT2_ARUDO</name>
<protein>
    <submittedName>
        <fullName evidence="1">Uncharacterized protein</fullName>
    </submittedName>
</protein>
<reference evidence="1" key="1">
    <citation type="submission" date="2014-09" db="EMBL/GenBank/DDBJ databases">
        <authorList>
            <person name="Magalhaes I.L.F."/>
            <person name="Oliveira U."/>
            <person name="Santos F.R."/>
            <person name="Vidigal T.H.D.A."/>
            <person name="Brescovit A.D."/>
            <person name="Santos A.J."/>
        </authorList>
    </citation>
    <scope>NUCLEOTIDE SEQUENCE</scope>
    <source>
        <tissue evidence="1">Shoot tissue taken approximately 20 cm above the soil surface</tissue>
    </source>
</reference>
<dbReference type="EMBL" id="GBRH01191616">
    <property type="protein sequence ID" value="JAE06280.1"/>
    <property type="molecule type" value="Transcribed_RNA"/>
</dbReference>
<evidence type="ECO:0000313" key="1">
    <source>
        <dbReference type="EMBL" id="JAE06280.1"/>
    </source>
</evidence>
<organism evidence="1">
    <name type="scientific">Arundo donax</name>
    <name type="common">Giant reed</name>
    <name type="synonym">Donax arundinaceus</name>
    <dbReference type="NCBI Taxonomy" id="35708"/>
    <lineage>
        <taxon>Eukaryota</taxon>
        <taxon>Viridiplantae</taxon>
        <taxon>Streptophyta</taxon>
        <taxon>Embryophyta</taxon>
        <taxon>Tracheophyta</taxon>
        <taxon>Spermatophyta</taxon>
        <taxon>Magnoliopsida</taxon>
        <taxon>Liliopsida</taxon>
        <taxon>Poales</taxon>
        <taxon>Poaceae</taxon>
        <taxon>PACMAD clade</taxon>
        <taxon>Arundinoideae</taxon>
        <taxon>Arundineae</taxon>
        <taxon>Arundo</taxon>
    </lineage>
</organism>
<proteinExistence type="predicted"/>
<reference evidence="1" key="2">
    <citation type="journal article" date="2015" name="Data Brief">
        <title>Shoot transcriptome of the giant reed, Arundo donax.</title>
        <authorList>
            <person name="Barrero R.A."/>
            <person name="Guerrero F.D."/>
            <person name="Moolhuijzen P."/>
            <person name="Goolsby J.A."/>
            <person name="Tidwell J."/>
            <person name="Bellgard S.E."/>
            <person name="Bellgard M.I."/>
        </authorList>
    </citation>
    <scope>NUCLEOTIDE SEQUENCE</scope>
    <source>
        <tissue evidence="1">Shoot tissue taken approximately 20 cm above the soil surface</tissue>
    </source>
</reference>
<accession>A0A0A9EZT2</accession>